<keyword evidence="6 7" id="KW-0961">Cell wall biogenesis/degradation</keyword>
<dbReference type="InterPro" id="IPR007118">
    <property type="entry name" value="Expan_Lol_pI"/>
</dbReference>
<dbReference type="GO" id="GO:0016020">
    <property type="term" value="C:membrane"/>
    <property type="evidence" value="ECO:0007669"/>
    <property type="project" value="UniProtKB-SubCell"/>
</dbReference>
<dbReference type="PRINTS" id="PR01225">
    <property type="entry name" value="EXPANSNFAMLY"/>
</dbReference>
<dbReference type="AlphaFoldDB" id="A0A5D2I3V3"/>
<evidence type="ECO:0000256" key="1">
    <source>
        <dbReference type="ARBA" id="ARBA00005392"/>
    </source>
</evidence>
<dbReference type="PANTHER" id="PTHR31867">
    <property type="entry name" value="EXPANSIN-A15"/>
    <property type="match status" value="1"/>
</dbReference>
<dbReference type="SUPFAM" id="SSF49590">
    <property type="entry name" value="PHL pollen allergen"/>
    <property type="match status" value="1"/>
</dbReference>
<dbReference type="InterPro" id="IPR002963">
    <property type="entry name" value="Expansin"/>
</dbReference>
<keyword evidence="3 7" id="KW-0964">Secreted</keyword>
<keyword evidence="10" id="KW-1185">Reference proteome</keyword>
<evidence type="ECO:0000313" key="10">
    <source>
        <dbReference type="Proteomes" id="UP000322667"/>
    </source>
</evidence>
<accession>A0A5D2I3V3</accession>
<evidence type="ECO:0000256" key="7">
    <source>
        <dbReference type="RuleBase" id="RU365023"/>
    </source>
</evidence>
<dbReference type="GO" id="GO:0009664">
    <property type="term" value="P:plant-type cell wall organization"/>
    <property type="evidence" value="ECO:0007669"/>
    <property type="project" value="InterPro"/>
</dbReference>
<name>A0A5D2I3V3_GOSTO</name>
<comment type="function">
    <text evidence="7">Causes loosening and extension of plant cell walls by disrupting non-covalent bonding between cellulose microfibrils and matrix glucans. No enzymatic activity has been found.</text>
</comment>
<dbReference type="FunFam" id="2.60.40.760:FF:000001">
    <property type="entry name" value="Expansin"/>
    <property type="match status" value="1"/>
</dbReference>
<keyword evidence="2 7" id="KW-0134">Cell wall</keyword>
<dbReference type="GO" id="GO:0005576">
    <property type="term" value="C:extracellular region"/>
    <property type="evidence" value="ECO:0007669"/>
    <property type="project" value="InterPro"/>
</dbReference>
<dbReference type="Gene3D" id="2.60.40.760">
    <property type="entry name" value="Expansin, cellulose-binding-like domain"/>
    <property type="match status" value="1"/>
</dbReference>
<reference evidence="9 10" key="1">
    <citation type="submission" date="2019-07" db="EMBL/GenBank/DDBJ databases">
        <title>WGS assembly of Gossypium tomentosum.</title>
        <authorList>
            <person name="Chen Z.J."/>
            <person name="Sreedasyam A."/>
            <person name="Ando A."/>
            <person name="Song Q."/>
            <person name="De L."/>
            <person name="Hulse-Kemp A."/>
            <person name="Ding M."/>
            <person name="Ye W."/>
            <person name="Kirkbride R."/>
            <person name="Jenkins J."/>
            <person name="Plott C."/>
            <person name="Lovell J."/>
            <person name="Lin Y.-M."/>
            <person name="Vaughn R."/>
            <person name="Liu B."/>
            <person name="Li W."/>
            <person name="Simpson S."/>
            <person name="Scheffler B."/>
            <person name="Saski C."/>
            <person name="Grover C."/>
            <person name="Hu G."/>
            <person name="Conover J."/>
            <person name="Carlson J."/>
            <person name="Shu S."/>
            <person name="Boston L."/>
            <person name="Williams M."/>
            <person name="Peterson D."/>
            <person name="Mcgee K."/>
            <person name="Jones D."/>
            <person name="Wendel J."/>
            <person name="Stelly D."/>
            <person name="Grimwood J."/>
            <person name="Schmutz J."/>
        </authorList>
    </citation>
    <scope>NUCLEOTIDE SEQUENCE [LARGE SCALE GENOMIC DNA]</scope>
    <source>
        <strain evidence="9">7179.01</strain>
    </source>
</reference>
<evidence type="ECO:0000256" key="5">
    <source>
        <dbReference type="ARBA" id="ARBA00023136"/>
    </source>
</evidence>
<evidence type="ECO:0000313" key="9">
    <source>
        <dbReference type="EMBL" id="TYH37038.1"/>
    </source>
</evidence>
<proteinExistence type="inferred from homology"/>
<dbReference type="InterPro" id="IPR007117">
    <property type="entry name" value="Expansin_CBD"/>
</dbReference>
<feature type="signal peptide" evidence="7">
    <location>
        <begin position="1"/>
        <end position="19"/>
    </location>
</feature>
<dbReference type="PRINTS" id="PR01226">
    <property type="entry name" value="EXPANSIN"/>
</dbReference>
<evidence type="ECO:0000256" key="3">
    <source>
        <dbReference type="ARBA" id="ARBA00022525"/>
    </source>
</evidence>
<comment type="similarity">
    <text evidence="1 7">Belongs to the expansin family. Expansin A subfamily.</text>
</comment>
<evidence type="ECO:0000256" key="6">
    <source>
        <dbReference type="ARBA" id="ARBA00023316"/>
    </source>
</evidence>
<evidence type="ECO:0000256" key="2">
    <source>
        <dbReference type="ARBA" id="ARBA00022512"/>
    </source>
</evidence>
<dbReference type="PROSITE" id="PS50843">
    <property type="entry name" value="EXPANSIN_CBD"/>
    <property type="match status" value="1"/>
</dbReference>
<keyword evidence="4 7" id="KW-0732">Signal</keyword>
<sequence>MGALQLHVFYLILLPTITSQVISKQGEWKSATATYTKQADASIITEGACGMGIFIRPAMGNTVQDLVPCCSTKGVHVELALRSDVLTISYGVSKGVPQSSSLLQIFVHQITGFLQIMVGGVISPRNTLRCLRLHLLKLQKKKAEIVPVQYKRVKCERRGGMRFSMSGSTHFFQVLITNVGLDGEVVGVKVKGSKSGWLPMARNWGQNWHSNINLVGQPLSFEVTASTGRTVASYSVAPANWQFGQTFEGKQFNTQKLIKVGGWSKLYHTIHRLVSV</sequence>
<protein>
    <recommendedName>
        <fullName evidence="7">Expansin</fullName>
    </recommendedName>
</protein>
<gene>
    <name evidence="9" type="ORF">ES332_D12G013800v1</name>
</gene>
<comment type="subcellular location">
    <subcellularLocation>
        <location evidence="7">Secreted</location>
        <location evidence="7">Cell wall</location>
    </subcellularLocation>
    <subcellularLocation>
        <location evidence="7">Membrane</location>
        <topology evidence="7">Peripheral membrane protein</topology>
    </subcellularLocation>
</comment>
<dbReference type="InterPro" id="IPR036749">
    <property type="entry name" value="Expansin_CBD_sf"/>
</dbReference>
<feature type="chain" id="PRO_5023102832" description="Expansin" evidence="7">
    <location>
        <begin position="20"/>
        <end position="276"/>
    </location>
</feature>
<dbReference type="GO" id="GO:0009653">
    <property type="term" value="P:anatomical structure morphogenesis"/>
    <property type="evidence" value="ECO:0007669"/>
    <property type="project" value="UniProtKB-ARBA"/>
</dbReference>
<organism evidence="9 10">
    <name type="scientific">Gossypium tomentosum</name>
    <name type="common">Hawaiian cotton</name>
    <name type="synonym">Gossypium sandvicense</name>
    <dbReference type="NCBI Taxonomy" id="34277"/>
    <lineage>
        <taxon>Eukaryota</taxon>
        <taxon>Viridiplantae</taxon>
        <taxon>Streptophyta</taxon>
        <taxon>Embryophyta</taxon>
        <taxon>Tracheophyta</taxon>
        <taxon>Spermatophyta</taxon>
        <taxon>Magnoliopsida</taxon>
        <taxon>eudicotyledons</taxon>
        <taxon>Gunneridae</taxon>
        <taxon>Pentapetalae</taxon>
        <taxon>rosids</taxon>
        <taxon>malvids</taxon>
        <taxon>Malvales</taxon>
        <taxon>Malvaceae</taxon>
        <taxon>Malvoideae</taxon>
        <taxon>Gossypium</taxon>
    </lineage>
</organism>
<evidence type="ECO:0000259" key="8">
    <source>
        <dbReference type="PROSITE" id="PS50843"/>
    </source>
</evidence>
<evidence type="ECO:0000256" key="4">
    <source>
        <dbReference type="ARBA" id="ARBA00022729"/>
    </source>
</evidence>
<dbReference type="EMBL" id="CM017634">
    <property type="protein sequence ID" value="TYH37038.1"/>
    <property type="molecule type" value="Genomic_DNA"/>
</dbReference>
<dbReference type="Proteomes" id="UP000322667">
    <property type="component" value="Chromosome D12"/>
</dbReference>
<keyword evidence="5" id="KW-0472">Membrane</keyword>
<feature type="domain" description="Expansin-like CBD" evidence="8">
    <location>
        <begin position="170"/>
        <end position="249"/>
    </location>
</feature>
<dbReference type="Pfam" id="PF01357">
    <property type="entry name" value="Expansin_C"/>
    <property type="match status" value="1"/>
</dbReference>